<protein>
    <submittedName>
        <fullName evidence="3">DUF2264 domain-containing protein</fullName>
    </submittedName>
</protein>
<dbReference type="PANTHER" id="PTHR35339">
    <property type="entry name" value="LINALOOL DEHYDRATASE_ISOMERASE DOMAIN-CONTAINING PROTEIN"/>
    <property type="match status" value="1"/>
</dbReference>
<reference evidence="3 4" key="1">
    <citation type="submission" date="2019-01" db="EMBL/GenBank/DDBJ databases">
        <title>Genome sequencing of strain FW10M-9.</title>
        <authorList>
            <person name="Heo J."/>
            <person name="Kim S.-J."/>
            <person name="Kim J.-S."/>
            <person name="Hong S.-B."/>
            <person name="Kwon S.-W."/>
        </authorList>
    </citation>
    <scope>NUCLEOTIDE SEQUENCE [LARGE SCALE GENOMIC DNA]</scope>
    <source>
        <strain evidence="3 4">FW10M-9</strain>
    </source>
</reference>
<feature type="domain" description="DUF2264" evidence="2">
    <location>
        <begin position="16"/>
        <end position="363"/>
    </location>
</feature>
<dbReference type="InterPro" id="IPR049349">
    <property type="entry name" value="DUF2264_N"/>
</dbReference>
<evidence type="ECO:0000256" key="1">
    <source>
        <dbReference type="SAM" id="MobiDB-lite"/>
    </source>
</evidence>
<organism evidence="3 4">
    <name type="scientific">Xylanimonas protaetiae</name>
    <dbReference type="NCBI Taxonomy" id="2509457"/>
    <lineage>
        <taxon>Bacteria</taxon>
        <taxon>Bacillati</taxon>
        <taxon>Actinomycetota</taxon>
        <taxon>Actinomycetes</taxon>
        <taxon>Micrococcales</taxon>
        <taxon>Promicromonosporaceae</taxon>
        <taxon>Xylanimonas</taxon>
    </lineage>
</organism>
<dbReference type="AlphaFoldDB" id="A0A4P6F659"/>
<feature type="region of interest" description="Disordered" evidence="1">
    <location>
        <begin position="544"/>
        <end position="583"/>
    </location>
</feature>
<evidence type="ECO:0000313" key="4">
    <source>
        <dbReference type="Proteomes" id="UP000292118"/>
    </source>
</evidence>
<gene>
    <name evidence="3" type="ORF">ET471_09655</name>
</gene>
<dbReference type="EMBL" id="CP035493">
    <property type="protein sequence ID" value="QAY70263.1"/>
    <property type="molecule type" value="Genomic_DNA"/>
</dbReference>
<name>A0A4P6F659_9MICO</name>
<dbReference type="PANTHER" id="PTHR35339:SF4">
    <property type="entry name" value="LINALOOL DEHYDRATASE_ISOMERASE DOMAIN-CONTAINING PROTEIN"/>
    <property type="match status" value="1"/>
</dbReference>
<dbReference type="KEGG" id="xya:ET471_09655"/>
<dbReference type="OrthoDB" id="9813465at2"/>
<dbReference type="Pfam" id="PF10022">
    <property type="entry name" value="DUF2264"/>
    <property type="match status" value="1"/>
</dbReference>
<accession>A0A4P6F659</accession>
<evidence type="ECO:0000259" key="2">
    <source>
        <dbReference type="Pfam" id="PF10022"/>
    </source>
</evidence>
<dbReference type="RefSeq" id="WP_129187855.1">
    <property type="nucleotide sequence ID" value="NZ_CP035493.1"/>
</dbReference>
<dbReference type="Proteomes" id="UP000292118">
    <property type="component" value="Chromosome"/>
</dbReference>
<dbReference type="InterPro" id="IPR016624">
    <property type="entry name" value="UCP014753"/>
</dbReference>
<evidence type="ECO:0000313" key="3">
    <source>
        <dbReference type="EMBL" id="QAY70263.1"/>
    </source>
</evidence>
<keyword evidence="4" id="KW-1185">Reference proteome</keyword>
<sequence>MTSEASALTDSDGAATRARLAALADRMLAAVRPYASPGHGRITLPGPEGGYGRAVDGLEGFVRTFLLAGFRLAGERGADPAHLAEFYARGLATGVDGAAPDRWVRMSEHGQAKVEAASLALVLDMTRPWIWDRLDALTQERLVEYLAECVGDTTYPRNNWVWFRIVVQTFLRSVGGPWSADDVADDLASHDAWFHADGWYADGDERAFDHYVGWAMHLYPALWARMQGAADLAAPRRQKDHERLDRFLQDAVTLVGADGSPLLQGRSLVYRFAAAAPFWVGALDEVPSLSPGLLRTAGASVVEHFTARGVPGDDGLLTTGWHGVWRPLAQLYSGTGSPYWASKGLLGLALPADHPVWTAPAEPLPVQAGDVLRAVAAPGWVVSGTRSDGVVRVVNHGTDHARVGDRTGDSPLYARLGYSTATSPWLDAASWTAPADGSVTLVGTRGEHDGEPTHRTGMTLLGAEVVDGVGVAASRAVAHWLVPDAAQVHHGSGRHGVATDAGTLTVVSLVRGAWEVRLARVDALADGVAPTDVRLRVSGWPVVDGDGPEGDGDRLDSRVEPLTAADGTKTGTDERVDAVPLGTPGSVSRAPWAETDVLPGTWFAAAVGLGRDLPARPVLVLDGDAAVVTWPDGTTTRSALPA</sequence>
<proteinExistence type="predicted"/>